<evidence type="ECO:0000259" key="1">
    <source>
        <dbReference type="Pfam" id="PF03358"/>
    </source>
</evidence>
<accession>A0A1L9QY75</accession>
<dbReference type="InterPro" id="IPR029039">
    <property type="entry name" value="Flavoprotein-like_sf"/>
</dbReference>
<dbReference type="InterPro" id="IPR050712">
    <property type="entry name" value="NAD(P)H-dep_reductase"/>
</dbReference>
<dbReference type="Gene3D" id="3.40.50.360">
    <property type="match status" value="1"/>
</dbReference>
<dbReference type="EMBL" id="MLAW01000001">
    <property type="protein sequence ID" value="OJJ27648.1"/>
    <property type="molecule type" value="Genomic_DNA"/>
</dbReference>
<dbReference type="AlphaFoldDB" id="A0A1L9QY75"/>
<dbReference type="GO" id="GO:0010181">
    <property type="term" value="F:FMN binding"/>
    <property type="evidence" value="ECO:0007669"/>
    <property type="project" value="TreeGrafter"/>
</dbReference>
<dbReference type="GO" id="GO:0005829">
    <property type="term" value="C:cytosol"/>
    <property type="evidence" value="ECO:0007669"/>
    <property type="project" value="TreeGrafter"/>
</dbReference>
<dbReference type="InterPro" id="IPR005025">
    <property type="entry name" value="FMN_Rdtase-like_dom"/>
</dbReference>
<dbReference type="PANTHER" id="PTHR30543:SF21">
    <property type="entry name" value="NAD(P)H-DEPENDENT FMN REDUCTASE LOT6"/>
    <property type="match status" value="1"/>
</dbReference>
<keyword evidence="3" id="KW-1185">Reference proteome</keyword>
<gene>
    <name evidence="2" type="ORF">BI308_00730</name>
</gene>
<reference evidence="2" key="1">
    <citation type="submission" date="2016-10" db="EMBL/GenBank/DDBJ databases">
        <title>CRISPR-Cas defence system in Roseofilum reptotaenium: evidence of a bacteriophage-cyanobacterium arms race in the coral black band disease.</title>
        <authorList>
            <person name="Buerger P."/>
            <person name="Wood-Charlson E.M."/>
            <person name="Weynberg K.D."/>
            <person name="Willis B."/>
            <person name="Van Oppen M.J."/>
        </authorList>
    </citation>
    <scope>NUCLEOTIDE SEQUENCE [LARGE SCALE GENOMIC DNA]</scope>
    <source>
        <strain evidence="2">AO1-A</strain>
    </source>
</reference>
<dbReference type="STRING" id="1925591.BI308_00730"/>
<comment type="caution">
    <text evidence="2">The sequence shown here is derived from an EMBL/GenBank/DDBJ whole genome shotgun (WGS) entry which is preliminary data.</text>
</comment>
<proteinExistence type="predicted"/>
<feature type="domain" description="NADPH-dependent FMN reductase-like" evidence="1">
    <location>
        <begin position="5"/>
        <end position="160"/>
    </location>
</feature>
<dbReference type="PANTHER" id="PTHR30543">
    <property type="entry name" value="CHROMATE REDUCTASE"/>
    <property type="match status" value="1"/>
</dbReference>
<protein>
    <submittedName>
        <fullName evidence="2">NADPH-dependent FMN reductase</fullName>
    </submittedName>
</protein>
<name>A0A1L9QY75_9CYAN</name>
<organism evidence="2 3">
    <name type="scientific">Roseofilum reptotaenium AO1-A</name>
    <dbReference type="NCBI Taxonomy" id="1925591"/>
    <lineage>
        <taxon>Bacteria</taxon>
        <taxon>Bacillati</taxon>
        <taxon>Cyanobacteriota</taxon>
        <taxon>Cyanophyceae</taxon>
        <taxon>Desertifilales</taxon>
        <taxon>Desertifilaceae</taxon>
        <taxon>Roseofilum</taxon>
    </lineage>
</organism>
<dbReference type="SUPFAM" id="SSF52218">
    <property type="entry name" value="Flavoproteins"/>
    <property type="match status" value="1"/>
</dbReference>
<dbReference type="GO" id="GO:0016491">
    <property type="term" value="F:oxidoreductase activity"/>
    <property type="evidence" value="ECO:0007669"/>
    <property type="project" value="InterPro"/>
</dbReference>
<dbReference type="Pfam" id="PF03358">
    <property type="entry name" value="FMN_red"/>
    <property type="match status" value="1"/>
</dbReference>
<evidence type="ECO:0000313" key="3">
    <source>
        <dbReference type="Proteomes" id="UP000183940"/>
    </source>
</evidence>
<sequence>MSNSTKILAFAGSARQDSFHKKLVKIAAQGATDAGAEVTFIDLRDYPMPIYDQDLQEQEGFPQSVLALKQFFKSHNGLLIASPEYNSSISGLLKNTIDWLSRSEPDESPLALSCFRGKVAAIMSTSPGGLGGLRGLVHLRAILENIGVIVLPDQKTIPNAFEQFDSQGQLKEQRQQESVQALGKKLAELAMKLQ</sequence>
<evidence type="ECO:0000313" key="2">
    <source>
        <dbReference type="EMBL" id="OJJ27648.1"/>
    </source>
</evidence>
<dbReference type="Proteomes" id="UP000183940">
    <property type="component" value="Unassembled WGS sequence"/>
</dbReference>